<dbReference type="InterPro" id="IPR011032">
    <property type="entry name" value="GroES-like_sf"/>
</dbReference>
<name>A0A7H8QG97_TALRU</name>
<dbReference type="GO" id="GO:0016491">
    <property type="term" value="F:oxidoreductase activity"/>
    <property type="evidence" value="ECO:0007669"/>
    <property type="project" value="UniProtKB-KW"/>
</dbReference>
<dbReference type="OrthoDB" id="1879366at2759"/>
<evidence type="ECO:0008006" key="9">
    <source>
        <dbReference type="Google" id="ProtNLM"/>
    </source>
</evidence>
<keyword evidence="3" id="KW-0560">Oxidoreductase</keyword>
<dbReference type="Pfam" id="PF08240">
    <property type="entry name" value="ADH_N"/>
    <property type="match status" value="1"/>
</dbReference>
<evidence type="ECO:0000259" key="6">
    <source>
        <dbReference type="Pfam" id="PF08240"/>
    </source>
</evidence>
<feature type="domain" description="Alcohol dehydrogenase-like N-terminal" evidence="6">
    <location>
        <begin position="24"/>
        <end position="144"/>
    </location>
</feature>
<dbReference type="Gene3D" id="3.90.180.10">
    <property type="entry name" value="Medium-chain alcohol dehydrogenases, catalytic domain"/>
    <property type="match status" value="1"/>
</dbReference>
<comment type="cofactor">
    <cofactor evidence="4">
        <name>Zn(2+)</name>
        <dbReference type="ChEBI" id="CHEBI:29105"/>
    </cofactor>
</comment>
<keyword evidence="8" id="KW-1185">Reference proteome</keyword>
<evidence type="ECO:0000313" key="8">
    <source>
        <dbReference type="Proteomes" id="UP000509510"/>
    </source>
</evidence>
<dbReference type="InterPro" id="IPR013154">
    <property type="entry name" value="ADH-like_N"/>
</dbReference>
<evidence type="ECO:0000259" key="5">
    <source>
        <dbReference type="Pfam" id="PF00107"/>
    </source>
</evidence>
<dbReference type="Proteomes" id="UP000509510">
    <property type="component" value="Chromosome I"/>
</dbReference>
<dbReference type="InterPro" id="IPR050129">
    <property type="entry name" value="Zn_alcohol_dh"/>
</dbReference>
<evidence type="ECO:0000313" key="7">
    <source>
        <dbReference type="EMBL" id="QKX52957.1"/>
    </source>
</evidence>
<protein>
    <recommendedName>
        <fullName evidence="9">Enoyl reductase (ER) domain-containing protein</fullName>
    </recommendedName>
</protein>
<dbReference type="EMBL" id="CP055898">
    <property type="protein sequence ID" value="QKX52957.1"/>
    <property type="molecule type" value="Genomic_DNA"/>
</dbReference>
<dbReference type="GeneID" id="55987545"/>
<dbReference type="SUPFAM" id="SSF51735">
    <property type="entry name" value="NAD(P)-binding Rossmann-fold domains"/>
    <property type="match status" value="1"/>
</dbReference>
<dbReference type="PANTHER" id="PTHR43401:SF5">
    <property type="entry name" value="ALCOHOL DEHYDROGENASE-RELATED"/>
    <property type="match status" value="1"/>
</dbReference>
<keyword evidence="1 4" id="KW-0479">Metal-binding</keyword>
<keyword evidence="2 4" id="KW-0862">Zinc</keyword>
<organism evidence="7 8">
    <name type="scientific">Talaromyces rugulosus</name>
    <name type="common">Penicillium rugulosum</name>
    <dbReference type="NCBI Taxonomy" id="121627"/>
    <lineage>
        <taxon>Eukaryota</taxon>
        <taxon>Fungi</taxon>
        <taxon>Dikarya</taxon>
        <taxon>Ascomycota</taxon>
        <taxon>Pezizomycotina</taxon>
        <taxon>Eurotiomycetes</taxon>
        <taxon>Eurotiomycetidae</taxon>
        <taxon>Eurotiales</taxon>
        <taxon>Trichocomaceae</taxon>
        <taxon>Talaromyces</taxon>
        <taxon>Talaromyces sect. Islandici</taxon>
    </lineage>
</organism>
<accession>A0A7H8QG97</accession>
<dbReference type="PANTHER" id="PTHR43401">
    <property type="entry name" value="L-THREONINE 3-DEHYDROGENASE"/>
    <property type="match status" value="1"/>
</dbReference>
<dbReference type="PROSITE" id="PS00059">
    <property type="entry name" value="ADH_ZINC"/>
    <property type="match status" value="1"/>
</dbReference>
<feature type="domain" description="Alcohol dehydrogenase-like C-terminal" evidence="5">
    <location>
        <begin position="183"/>
        <end position="319"/>
    </location>
</feature>
<dbReference type="Pfam" id="PF00107">
    <property type="entry name" value="ADH_zinc_N"/>
    <property type="match status" value="1"/>
</dbReference>
<comment type="similarity">
    <text evidence="4">Belongs to the zinc-containing alcohol dehydrogenase family.</text>
</comment>
<dbReference type="SUPFAM" id="SSF50129">
    <property type="entry name" value="GroES-like"/>
    <property type="match status" value="1"/>
</dbReference>
<dbReference type="InterPro" id="IPR002328">
    <property type="entry name" value="ADH_Zn_CS"/>
</dbReference>
<dbReference type="InterPro" id="IPR036291">
    <property type="entry name" value="NAD(P)-bd_dom_sf"/>
</dbReference>
<sequence>MLAVRAHANSLELQLDTIPVPAPGPHDVLIKVASAGIAPGIFNPFLRKFMSLPTTLGHEVSGTVVSVGGDVLTAAVGDRVRVHANLSCLNCKYCLSDREQMCAQAAILGFRGFGDKVPLYETYHDGGLAEYVKVPHWLVDKLPDNVSFDVGAKVHDVANAMRTLKCANLEPGSTIIITAPTGGMGTATLKLAQFFPISRIILVGRSSERMSAVANLTHVPTEIVALEELGDDWPRTKALVKVLRHLSPEGVDAILDYMPSGADIWQAMWALAHGGTIVHMGGNPSLFPIPVVVIMTNCWRIVGTRGCTRSDTNKILEWLGDGRLQLDELITHKFELKDTLVAVSKLQARSLPIWMGVIHP</sequence>
<evidence type="ECO:0000256" key="1">
    <source>
        <dbReference type="ARBA" id="ARBA00022723"/>
    </source>
</evidence>
<proteinExistence type="inferred from homology"/>
<dbReference type="RefSeq" id="XP_035339136.1">
    <property type="nucleotide sequence ID" value="XM_035483243.1"/>
</dbReference>
<evidence type="ECO:0000256" key="3">
    <source>
        <dbReference type="ARBA" id="ARBA00023002"/>
    </source>
</evidence>
<gene>
    <name evidence="7" type="ORF">TRUGW13939_00028</name>
</gene>
<evidence type="ECO:0000256" key="4">
    <source>
        <dbReference type="RuleBase" id="RU361277"/>
    </source>
</evidence>
<dbReference type="InterPro" id="IPR013149">
    <property type="entry name" value="ADH-like_C"/>
</dbReference>
<dbReference type="AlphaFoldDB" id="A0A7H8QG97"/>
<evidence type="ECO:0000256" key="2">
    <source>
        <dbReference type="ARBA" id="ARBA00022833"/>
    </source>
</evidence>
<dbReference type="GO" id="GO:0008270">
    <property type="term" value="F:zinc ion binding"/>
    <property type="evidence" value="ECO:0007669"/>
    <property type="project" value="InterPro"/>
</dbReference>
<reference evidence="8" key="1">
    <citation type="submission" date="2020-06" db="EMBL/GenBank/DDBJ databases">
        <title>A chromosome-scale genome assembly of Talaromyces rugulosus W13939.</title>
        <authorList>
            <person name="Wang B."/>
            <person name="Guo L."/>
            <person name="Ye K."/>
            <person name="Wang L."/>
        </authorList>
    </citation>
    <scope>NUCLEOTIDE SEQUENCE [LARGE SCALE GENOMIC DNA]</scope>
    <source>
        <strain evidence="8">W13939</strain>
    </source>
</reference>
<dbReference type="Gene3D" id="3.40.50.720">
    <property type="entry name" value="NAD(P)-binding Rossmann-like Domain"/>
    <property type="match status" value="1"/>
</dbReference>
<dbReference type="KEGG" id="trg:TRUGW13939_00028"/>